<protein>
    <recommendedName>
        <fullName evidence="4">Nicotinamide riboside transporter PnuC</fullName>
    </recommendedName>
</protein>
<keyword evidence="1" id="KW-0812">Transmembrane</keyword>
<dbReference type="STRING" id="1177982.SAMN04489711_1373"/>
<gene>
    <name evidence="2" type="ORF">SAMN04489711_1373</name>
</gene>
<feature type="transmembrane region" description="Helical" evidence="1">
    <location>
        <begin position="39"/>
        <end position="58"/>
    </location>
</feature>
<evidence type="ECO:0000256" key="1">
    <source>
        <dbReference type="SAM" id="Phobius"/>
    </source>
</evidence>
<keyword evidence="1" id="KW-1133">Transmembrane helix</keyword>
<dbReference type="Proteomes" id="UP000199119">
    <property type="component" value="Unassembled WGS sequence"/>
</dbReference>
<evidence type="ECO:0000313" key="2">
    <source>
        <dbReference type="EMBL" id="SFF33747.1"/>
    </source>
</evidence>
<feature type="transmembrane region" description="Helical" evidence="1">
    <location>
        <begin position="70"/>
        <end position="93"/>
    </location>
</feature>
<accession>A0A1I2HY91</accession>
<dbReference type="EMBL" id="FONX01000037">
    <property type="protein sequence ID" value="SFF33747.1"/>
    <property type="molecule type" value="Genomic_DNA"/>
</dbReference>
<name>A0A1I2HY91_9BURK</name>
<dbReference type="RefSeq" id="WP_092942751.1">
    <property type="nucleotide sequence ID" value="NZ_FONX01000037.1"/>
</dbReference>
<reference evidence="3" key="1">
    <citation type="submission" date="2016-10" db="EMBL/GenBank/DDBJ databases">
        <authorList>
            <person name="Varghese N."/>
            <person name="Submissions S."/>
        </authorList>
    </citation>
    <scope>NUCLEOTIDE SEQUENCE [LARGE SCALE GENOMIC DNA]</scope>
    <source>
        <strain evidence="3">DSM 27981</strain>
    </source>
</reference>
<sequence length="115" mass="12667">MLASFVGWLTEQVSALCGASIALATDWVVWQLNQPFTLARLAEVAAAGLSCFGAYVIARHGNTLRSRLGWIAWLASNSLWIGFAVYNGFWAMALMQSYFLWTSFTGLKKTKEPAV</sequence>
<evidence type="ECO:0000313" key="3">
    <source>
        <dbReference type="Proteomes" id="UP000199119"/>
    </source>
</evidence>
<organism evidence="2 3">
    <name type="scientific">Paracidovorax wautersii</name>
    <dbReference type="NCBI Taxonomy" id="1177982"/>
    <lineage>
        <taxon>Bacteria</taxon>
        <taxon>Pseudomonadati</taxon>
        <taxon>Pseudomonadota</taxon>
        <taxon>Betaproteobacteria</taxon>
        <taxon>Burkholderiales</taxon>
        <taxon>Comamonadaceae</taxon>
        <taxon>Paracidovorax</taxon>
    </lineage>
</organism>
<proteinExistence type="predicted"/>
<keyword evidence="1" id="KW-0472">Membrane</keyword>
<keyword evidence="3" id="KW-1185">Reference proteome</keyword>
<evidence type="ECO:0008006" key="4">
    <source>
        <dbReference type="Google" id="ProtNLM"/>
    </source>
</evidence>
<dbReference type="AlphaFoldDB" id="A0A1I2HY91"/>